<name>A0A653E5S7_9PSED</name>
<proteinExistence type="predicted"/>
<evidence type="ECO:0000256" key="1">
    <source>
        <dbReference type="SAM" id="Phobius"/>
    </source>
</evidence>
<dbReference type="Gene3D" id="3.30.70.60">
    <property type="match status" value="1"/>
</dbReference>
<organism evidence="2">
    <name type="scientific">Pseudomonas marincola</name>
    <dbReference type="NCBI Taxonomy" id="437900"/>
    <lineage>
        <taxon>Bacteria</taxon>
        <taxon>Pseudomonadati</taxon>
        <taxon>Pseudomonadota</taxon>
        <taxon>Gammaproteobacteria</taxon>
        <taxon>Pseudomonadales</taxon>
        <taxon>Pseudomonadaceae</taxon>
        <taxon>Pseudomonas</taxon>
    </lineage>
</organism>
<reference evidence="2" key="1">
    <citation type="submission" date="2019-02" db="EMBL/GenBank/DDBJ databases">
        <authorList>
            <consortium name="Genoscope - CEA"/>
            <person name="William W."/>
        </authorList>
    </citation>
    <scope>NUCLEOTIDE SEQUENCE [LARGE SCALE GENOMIC DNA]</scope>
    <source>
        <strain evidence="2">YSy11</strain>
    </source>
</reference>
<keyword evidence="1" id="KW-0812">Transmembrane</keyword>
<feature type="transmembrane region" description="Helical" evidence="1">
    <location>
        <begin position="20"/>
        <end position="40"/>
    </location>
</feature>
<dbReference type="InterPro" id="IPR014717">
    <property type="entry name" value="Transl_elong_EF1B/ribsomal_bS6"/>
</dbReference>
<protein>
    <submittedName>
        <fullName evidence="2">Pilus assembly protein PilO</fullName>
    </submittedName>
</protein>
<accession>A0A653E5S7</accession>
<dbReference type="AlphaFoldDB" id="A0A653E5S7"/>
<keyword evidence="1" id="KW-0472">Membrane</keyword>
<keyword evidence="1" id="KW-1133">Transmembrane helix</keyword>
<evidence type="ECO:0000313" key="2">
    <source>
        <dbReference type="EMBL" id="VEV98074.1"/>
    </source>
</evidence>
<dbReference type="RefSeq" id="WP_150548698.1">
    <property type="nucleotide sequence ID" value="NZ_LR215729.2"/>
</dbReference>
<sequence length="183" mass="20579">MAINKLIAYEYMQRLGWPGLAGIALMLVALLYALLALLPARENLQHISLQVVQTQQYLNQIKDGILPPPTAEGSELETFLGMLPQQAEATRAIDQIYTQAQLQNIALARGEYSLGVDPKTRMARYQILLPVSGSYPQLRRFLHAVLSQVPALVLENVDIKRKQIADVQLDGRVRMTLYLSRRI</sequence>
<gene>
    <name evidence="2" type="ORF">PMYSY11_3030</name>
</gene>
<dbReference type="EMBL" id="LR215729">
    <property type="protein sequence ID" value="VEV98074.1"/>
    <property type="molecule type" value="Genomic_DNA"/>
</dbReference>